<proteinExistence type="predicted"/>
<comment type="caution">
    <text evidence="2">The sequence shown here is derived from an EMBL/GenBank/DDBJ whole genome shotgun (WGS) entry which is preliminary data.</text>
</comment>
<keyword evidence="3" id="KW-1185">Reference proteome</keyword>
<evidence type="ECO:0000313" key="3">
    <source>
        <dbReference type="Proteomes" id="UP001597013"/>
    </source>
</evidence>
<dbReference type="RefSeq" id="WP_386129500.1">
    <property type="nucleotide sequence ID" value="NZ_JBHTJL010000009.1"/>
</dbReference>
<feature type="compositionally biased region" description="Polar residues" evidence="1">
    <location>
        <begin position="101"/>
        <end position="116"/>
    </location>
</feature>
<dbReference type="Proteomes" id="UP001597013">
    <property type="component" value="Unassembled WGS sequence"/>
</dbReference>
<evidence type="ECO:0000313" key="2">
    <source>
        <dbReference type="EMBL" id="MFD1063073.1"/>
    </source>
</evidence>
<protein>
    <submittedName>
        <fullName evidence="2">Uncharacterized protein</fullName>
    </submittedName>
</protein>
<reference evidence="3" key="1">
    <citation type="journal article" date="2019" name="Int. J. Syst. Evol. Microbiol.">
        <title>The Global Catalogue of Microorganisms (GCM) 10K type strain sequencing project: providing services to taxonomists for standard genome sequencing and annotation.</title>
        <authorList>
            <consortium name="The Broad Institute Genomics Platform"/>
            <consortium name="The Broad Institute Genome Sequencing Center for Infectious Disease"/>
            <person name="Wu L."/>
            <person name="Ma J."/>
        </authorList>
    </citation>
    <scope>NUCLEOTIDE SEQUENCE [LARGE SCALE GENOMIC DNA]</scope>
    <source>
        <strain evidence="3">CCUG 62215</strain>
    </source>
</reference>
<feature type="compositionally biased region" description="Polar residues" evidence="1">
    <location>
        <begin position="152"/>
        <end position="168"/>
    </location>
</feature>
<name>A0ABW3N6V4_9FLAO</name>
<organism evidence="2 3">
    <name type="scientific">Winogradskyella litorisediminis</name>
    <dbReference type="NCBI Taxonomy" id="1156618"/>
    <lineage>
        <taxon>Bacteria</taxon>
        <taxon>Pseudomonadati</taxon>
        <taxon>Bacteroidota</taxon>
        <taxon>Flavobacteriia</taxon>
        <taxon>Flavobacteriales</taxon>
        <taxon>Flavobacteriaceae</taxon>
        <taxon>Winogradskyella</taxon>
    </lineage>
</organism>
<evidence type="ECO:0000256" key="1">
    <source>
        <dbReference type="SAM" id="MobiDB-lite"/>
    </source>
</evidence>
<dbReference type="EMBL" id="JBHTJL010000009">
    <property type="protein sequence ID" value="MFD1063073.1"/>
    <property type="molecule type" value="Genomic_DNA"/>
</dbReference>
<gene>
    <name evidence="2" type="ORF">ACFQ1Q_07425</name>
</gene>
<feature type="region of interest" description="Disordered" evidence="1">
    <location>
        <begin position="101"/>
        <end position="174"/>
    </location>
</feature>
<feature type="compositionally biased region" description="Low complexity" evidence="1">
    <location>
        <begin position="139"/>
        <end position="149"/>
    </location>
</feature>
<sequence length="287" mass="33188">MILNGERTIYKVEIINSEYSTELRFKSKDVKVPLNNLPIGRYTVIVRLANKLIAINLLRQEPFKDINVNDVNVNLVSKTRKLSQLKDRNISEIYEDDTNSLVTKASRNKNEQNNTRSSRKSQIAKLNKSNIERRKPRSNNENPRSNSRRIAYSNNKSSTGFNNQNNIDSLKENNKASGRKGVMLNITKSGTRRNIEGYWIVKTSQGHIGKKIIRHFATIEDLDNLISRIKLEHNTRSGKHNTLQIWEVYNLDAFKIEQAKDRNYIKVSDSPYFNIKPYFDSTIEASN</sequence>
<accession>A0ABW3N6V4</accession>